<accession>A0A2T7C057</accession>
<protein>
    <submittedName>
        <fullName evidence="2">Uncharacterized protein</fullName>
    </submittedName>
</protein>
<name>A0A2T7C057_9POAL</name>
<evidence type="ECO:0000313" key="2">
    <source>
        <dbReference type="EMBL" id="PUZ36731.1"/>
    </source>
</evidence>
<gene>
    <name evidence="2" type="ORF">GQ55_9G060400</name>
</gene>
<dbReference type="Gramene" id="PUZ36731">
    <property type="protein sequence ID" value="PUZ36731"/>
    <property type="gene ID" value="GQ55_9G060400"/>
</dbReference>
<dbReference type="AlphaFoldDB" id="A0A2T7C057"/>
<dbReference type="Proteomes" id="UP000244336">
    <property type="component" value="Chromosome 9"/>
</dbReference>
<evidence type="ECO:0000313" key="3">
    <source>
        <dbReference type="Proteomes" id="UP000244336"/>
    </source>
</evidence>
<sequence>MKSIHSPSFKKKNLQSLHYTFHRRLLRPVAPSTPLPNLRPACAGAAAPDCHLPDDARARPTGIPPRRAARAPPLGTATAAAAGRVPDAVHLLLLLWRRRRRRRRRGELRHSGERLPAHVVGVGDEGAVQHRGGGSVASSDPPALSRPIRQAVAQVRKCMLRGNLRIWGIISTLDMVRLRTSSTKVKQNGWYRTQHTRCSAMLKLSGWISRMAAASTVVMPL</sequence>
<feature type="region of interest" description="Disordered" evidence="1">
    <location>
        <begin position="52"/>
        <end position="79"/>
    </location>
</feature>
<evidence type="ECO:0000256" key="1">
    <source>
        <dbReference type="SAM" id="MobiDB-lite"/>
    </source>
</evidence>
<keyword evidence="3" id="KW-1185">Reference proteome</keyword>
<proteinExistence type="predicted"/>
<organism evidence="2 3">
    <name type="scientific">Panicum hallii var. hallii</name>
    <dbReference type="NCBI Taxonomy" id="1504633"/>
    <lineage>
        <taxon>Eukaryota</taxon>
        <taxon>Viridiplantae</taxon>
        <taxon>Streptophyta</taxon>
        <taxon>Embryophyta</taxon>
        <taxon>Tracheophyta</taxon>
        <taxon>Spermatophyta</taxon>
        <taxon>Magnoliopsida</taxon>
        <taxon>Liliopsida</taxon>
        <taxon>Poales</taxon>
        <taxon>Poaceae</taxon>
        <taxon>PACMAD clade</taxon>
        <taxon>Panicoideae</taxon>
        <taxon>Panicodae</taxon>
        <taxon>Paniceae</taxon>
        <taxon>Panicinae</taxon>
        <taxon>Panicum</taxon>
        <taxon>Panicum sect. Panicum</taxon>
    </lineage>
</organism>
<feature type="compositionally biased region" description="Low complexity" evidence="1">
    <location>
        <begin position="59"/>
        <end position="79"/>
    </location>
</feature>
<dbReference type="EMBL" id="CM009757">
    <property type="protein sequence ID" value="PUZ36731.1"/>
    <property type="molecule type" value="Genomic_DNA"/>
</dbReference>
<reference evidence="2 3" key="1">
    <citation type="submission" date="2018-04" db="EMBL/GenBank/DDBJ databases">
        <title>WGS assembly of Panicum hallii var. hallii HAL2.</title>
        <authorList>
            <person name="Lovell J."/>
            <person name="Jenkins J."/>
            <person name="Lowry D."/>
            <person name="Mamidi S."/>
            <person name="Sreedasyam A."/>
            <person name="Weng X."/>
            <person name="Barry K."/>
            <person name="Bonette J."/>
            <person name="Campitelli B."/>
            <person name="Daum C."/>
            <person name="Gordon S."/>
            <person name="Gould B."/>
            <person name="Lipzen A."/>
            <person name="MacQueen A."/>
            <person name="Palacio-Mejia J."/>
            <person name="Plott C."/>
            <person name="Shakirov E."/>
            <person name="Shu S."/>
            <person name="Yoshinaga Y."/>
            <person name="Zane M."/>
            <person name="Rokhsar D."/>
            <person name="Grimwood J."/>
            <person name="Schmutz J."/>
            <person name="Juenger T."/>
        </authorList>
    </citation>
    <scope>NUCLEOTIDE SEQUENCE [LARGE SCALE GENOMIC DNA]</scope>
    <source>
        <strain evidence="3">cv. HAL2</strain>
    </source>
</reference>